<comment type="caution">
    <text evidence="3">The sequence shown here is derived from an EMBL/GenBank/DDBJ whole genome shotgun (WGS) entry which is preliminary data.</text>
</comment>
<dbReference type="RefSeq" id="WP_114353343.1">
    <property type="nucleotide sequence ID" value="NZ_QPJJ01000009.1"/>
</dbReference>
<keyword evidence="1" id="KW-0472">Membrane</keyword>
<evidence type="ECO:0000313" key="3">
    <source>
        <dbReference type="EMBL" id="RCW66373.1"/>
    </source>
</evidence>
<name>A0A368XEH9_9BACI</name>
<dbReference type="Pfam" id="PF18917">
    <property type="entry name" value="LiaI-LiaF-like_TM1"/>
    <property type="match status" value="1"/>
</dbReference>
<sequence length="160" mass="18549">MKRKNSLLAYLLIGIGLYFLLKELKIPILTDFYSWPTLLILIGAAFVFHAYSTRDFKNIFPGAILLGIGIHFHGLNHYGFWIDHWGIYPFIIGIAFLLRFSKTKNGLFPGLILILIAIFAIFVDNKPGWFNWIHETVAFIERFWPVLLIGFGIYLIMKKK</sequence>
<dbReference type="AlphaFoldDB" id="A0A368XEH9"/>
<feature type="transmembrane region" description="Helical" evidence="1">
    <location>
        <begin position="7"/>
        <end position="26"/>
    </location>
</feature>
<feature type="domain" description="LiaI-LiaF-like transmembrane region" evidence="2">
    <location>
        <begin position="8"/>
        <end position="47"/>
    </location>
</feature>
<keyword evidence="4" id="KW-1185">Reference proteome</keyword>
<feature type="transmembrane region" description="Helical" evidence="1">
    <location>
        <begin position="58"/>
        <end position="75"/>
    </location>
</feature>
<dbReference type="InterPro" id="IPR043726">
    <property type="entry name" value="LiaI-LiaF-like_TM1"/>
</dbReference>
<keyword evidence="1" id="KW-1133">Transmembrane helix</keyword>
<evidence type="ECO:0000259" key="2">
    <source>
        <dbReference type="Pfam" id="PF18917"/>
    </source>
</evidence>
<feature type="transmembrane region" description="Helical" evidence="1">
    <location>
        <begin position="32"/>
        <end position="51"/>
    </location>
</feature>
<evidence type="ECO:0000313" key="4">
    <source>
        <dbReference type="Proteomes" id="UP000252585"/>
    </source>
</evidence>
<evidence type="ECO:0000256" key="1">
    <source>
        <dbReference type="SAM" id="Phobius"/>
    </source>
</evidence>
<dbReference type="OrthoDB" id="2989824at2"/>
<feature type="transmembrane region" description="Helical" evidence="1">
    <location>
        <begin position="136"/>
        <end position="157"/>
    </location>
</feature>
<feature type="transmembrane region" description="Helical" evidence="1">
    <location>
        <begin position="107"/>
        <end position="124"/>
    </location>
</feature>
<gene>
    <name evidence="3" type="ORF">DFR57_10992</name>
</gene>
<keyword evidence="1" id="KW-0812">Transmembrane</keyword>
<feature type="transmembrane region" description="Helical" evidence="1">
    <location>
        <begin position="81"/>
        <end position="100"/>
    </location>
</feature>
<dbReference type="EMBL" id="QPJJ01000009">
    <property type="protein sequence ID" value="RCW66373.1"/>
    <property type="molecule type" value="Genomic_DNA"/>
</dbReference>
<reference evidence="3 4" key="1">
    <citation type="submission" date="2018-07" db="EMBL/GenBank/DDBJ databases">
        <title>Genomic Encyclopedia of Type Strains, Phase IV (KMG-IV): sequencing the most valuable type-strain genomes for metagenomic binning, comparative biology and taxonomic classification.</title>
        <authorList>
            <person name="Goeker M."/>
        </authorList>
    </citation>
    <scope>NUCLEOTIDE SEQUENCE [LARGE SCALE GENOMIC DNA]</scope>
    <source>
        <strain evidence="3 4">DSM 27696</strain>
    </source>
</reference>
<proteinExistence type="predicted"/>
<dbReference type="Proteomes" id="UP000252585">
    <property type="component" value="Unassembled WGS sequence"/>
</dbReference>
<organism evidence="3 4">
    <name type="scientific">Saliterribacillus persicus</name>
    <dbReference type="NCBI Taxonomy" id="930114"/>
    <lineage>
        <taxon>Bacteria</taxon>
        <taxon>Bacillati</taxon>
        <taxon>Bacillota</taxon>
        <taxon>Bacilli</taxon>
        <taxon>Bacillales</taxon>
        <taxon>Bacillaceae</taxon>
        <taxon>Saliterribacillus</taxon>
    </lineage>
</organism>
<accession>A0A368XEH9</accession>
<protein>
    <recommendedName>
        <fullName evidence="2">LiaI-LiaF-like transmembrane region domain-containing protein</fullName>
    </recommendedName>
</protein>